<dbReference type="InterPro" id="IPR050229">
    <property type="entry name" value="GlpE_sulfurtransferase"/>
</dbReference>
<dbReference type="CDD" id="cd00158">
    <property type="entry name" value="RHOD"/>
    <property type="match status" value="1"/>
</dbReference>
<reference evidence="3" key="1">
    <citation type="journal article" date="2014" name="Int. J. Syst. Evol. Microbiol.">
        <title>Complete genome sequence of Corynebacterium casei LMG S-19264T (=DSM 44701T), isolated from a smear-ripened cheese.</title>
        <authorList>
            <consortium name="US DOE Joint Genome Institute (JGI-PGF)"/>
            <person name="Walter F."/>
            <person name="Albersmeier A."/>
            <person name="Kalinowski J."/>
            <person name="Ruckert C."/>
        </authorList>
    </citation>
    <scope>NUCLEOTIDE SEQUENCE</scope>
    <source>
        <strain evidence="3">CGMCC 1.12987</strain>
    </source>
</reference>
<dbReference type="Pfam" id="PF00581">
    <property type="entry name" value="Rhodanese"/>
    <property type="match status" value="1"/>
</dbReference>
<evidence type="ECO:0000313" key="3">
    <source>
        <dbReference type="EMBL" id="GGG14319.1"/>
    </source>
</evidence>
<dbReference type="PANTHER" id="PTHR43031:SF17">
    <property type="entry name" value="SULFURTRANSFERASE YTWF-RELATED"/>
    <property type="match status" value="1"/>
</dbReference>
<dbReference type="Proteomes" id="UP000644756">
    <property type="component" value="Unassembled WGS sequence"/>
</dbReference>
<dbReference type="InterPro" id="IPR036873">
    <property type="entry name" value="Rhodanese-like_dom_sf"/>
</dbReference>
<evidence type="ECO:0000256" key="1">
    <source>
        <dbReference type="SAM" id="Phobius"/>
    </source>
</evidence>
<organism evidence="3 4">
    <name type="scientific">Paenibacillus abyssi</name>
    <dbReference type="NCBI Taxonomy" id="1340531"/>
    <lineage>
        <taxon>Bacteria</taxon>
        <taxon>Bacillati</taxon>
        <taxon>Bacillota</taxon>
        <taxon>Bacilli</taxon>
        <taxon>Bacillales</taxon>
        <taxon>Paenibacillaceae</taxon>
        <taxon>Paenibacillus</taxon>
    </lineage>
</organism>
<protein>
    <submittedName>
        <fullName evidence="3">Rhodanese</fullName>
    </submittedName>
</protein>
<dbReference type="SMART" id="SM00450">
    <property type="entry name" value="RHOD"/>
    <property type="match status" value="1"/>
</dbReference>
<evidence type="ECO:0000259" key="2">
    <source>
        <dbReference type="PROSITE" id="PS50206"/>
    </source>
</evidence>
<dbReference type="InterPro" id="IPR001763">
    <property type="entry name" value="Rhodanese-like_dom"/>
</dbReference>
<reference evidence="3" key="2">
    <citation type="submission" date="2020-09" db="EMBL/GenBank/DDBJ databases">
        <authorList>
            <person name="Sun Q."/>
            <person name="Zhou Y."/>
        </authorList>
    </citation>
    <scope>NUCLEOTIDE SEQUENCE</scope>
    <source>
        <strain evidence="3">CGMCC 1.12987</strain>
    </source>
</reference>
<feature type="transmembrane region" description="Helical" evidence="1">
    <location>
        <begin position="6"/>
        <end position="24"/>
    </location>
</feature>
<evidence type="ECO:0000313" key="4">
    <source>
        <dbReference type="Proteomes" id="UP000644756"/>
    </source>
</evidence>
<keyword evidence="4" id="KW-1185">Reference proteome</keyword>
<dbReference type="SUPFAM" id="SSF52821">
    <property type="entry name" value="Rhodanese/Cell cycle control phosphatase"/>
    <property type="match status" value="1"/>
</dbReference>
<dbReference type="Gene3D" id="3.40.250.10">
    <property type="entry name" value="Rhodanese-like domain"/>
    <property type="match status" value="1"/>
</dbReference>
<accession>A0A917FYN5</accession>
<comment type="caution">
    <text evidence="3">The sequence shown here is derived from an EMBL/GenBank/DDBJ whole genome shotgun (WGS) entry which is preliminary data.</text>
</comment>
<feature type="domain" description="Rhodanese" evidence="2">
    <location>
        <begin position="47"/>
        <end position="132"/>
    </location>
</feature>
<gene>
    <name evidence="3" type="primary">yhjB</name>
    <name evidence="3" type="ORF">GCM10010916_34030</name>
</gene>
<dbReference type="RefSeq" id="WP_188532263.1">
    <property type="nucleotide sequence ID" value="NZ_BMGR01000011.1"/>
</dbReference>
<keyword evidence="1" id="KW-0472">Membrane</keyword>
<dbReference type="EMBL" id="BMGR01000011">
    <property type="protein sequence ID" value="GGG14319.1"/>
    <property type="molecule type" value="Genomic_DNA"/>
</dbReference>
<sequence length="133" mass="14878">MSKKSWGIIVIAAIGLVLLGYNLMPAPEPEIQQITNDELEERLKNSNADDVIFVDVREEEEFNSGHINGMKNMPLSTLHETYAQLPKDKEIVLICRSGSRSMQAANLLKENGYERLVNVEGGMINWHGPVVSQ</sequence>
<dbReference type="PROSITE" id="PS50206">
    <property type="entry name" value="RHODANESE_3"/>
    <property type="match status" value="1"/>
</dbReference>
<proteinExistence type="predicted"/>
<keyword evidence="1" id="KW-1133">Transmembrane helix</keyword>
<dbReference type="AlphaFoldDB" id="A0A917FYN5"/>
<keyword evidence="1" id="KW-0812">Transmembrane</keyword>
<name>A0A917FYN5_9BACL</name>
<dbReference type="PANTHER" id="PTHR43031">
    <property type="entry name" value="FAD-DEPENDENT OXIDOREDUCTASE"/>
    <property type="match status" value="1"/>
</dbReference>